<dbReference type="RefSeq" id="WP_149821142.1">
    <property type="nucleotide sequence ID" value="NZ_VUOA01000037.1"/>
</dbReference>
<dbReference type="OrthoDB" id="9801622at2"/>
<feature type="transmembrane region" description="Helical" evidence="7">
    <location>
        <begin position="12"/>
        <end position="30"/>
    </location>
</feature>
<comment type="similarity">
    <text evidence="2 7">Belongs to the DedA family.</text>
</comment>
<feature type="transmembrane region" description="Helical" evidence="7">
    <location>
        <begin position="37"/>
        <end position="56"/>
    </location>
</feature>
<dbReference type="EMBL" id="VUOA01000037">
    <property type="protein sequence ID" value="KAA2235174.1"/>
    <property type="molecule type" value="Genomic_DNA"/>
</dbReference>
<dbReference type="InterPro" id="IPR032818">
    <property type="entry name" value="DedA-like"/>
</dbReference>
<organism evidence="9 10">
    <name type="scientific">Salinarimonas soli</name>
    <dbReference type="NCBI Taxonomy" id="1638099"/>
    <lineage>
        <taxon>Bacteria</taxon>
        <taxon>Pseudomonadati</taxon>
        <taxon>Pseudomonadota</taxon>
        <taxon>Alphaproteobacteria</taxon>
        <taxon>Hyphomicrobiales</taxon>
        <taxon>Salinarimonadaceae</taxon>
        <taxon>Salinarimonas</taxon>
    </lineage>
</organism>
<evidence type="ECO:0000256" key="4">
    <source>
        <dbReference type="ARBA" id="ARBA00022692"/>
    </source>
</evidence>
<accession>A0A5B2V811</accession>
<protein>
    <submittedName>
        <fullName evidence="9">DedA family protein</fullName>
    </submittedName>
</protein>
<evidence type="ECO:0000259" key="8">
    <source>
        <dbReference type="Pfam" id="PF09335"/>
    </source>
</evidence>
<dbReference type="GO" id="GO:0005886">
    <property type="term" value="C:plasma membrane"/>
    <property type="evidence" value="ECO:0007669"/>
    <property type="project" value="UniProtKB-SubCell"/>
</dbReference>
<comment type="subcellular location">
    <subcellularLocation>
        <location evidence="1 7">Cell membrane</location>
        <topology evidence="1 7">Multi-pass membrane protein</topology>
    </subcellularLocation>
</comment>
<evidence type="ECO:0000313" key="9">
    <source>
        <dbReference type="EMBL" id="KAA2235174.1"/>
    </source>
</evidence>
<evidence type="ECO:0000256" key="3">
    <source>
        <dbReference type="ARBA" id="ARBA00022475"/>
    </source>
</evidence>
<dbReference type="Proteomes" id="UP000323142">
    <property type="component" value="Unassembled WGS sequence"/>
</dbReference>
<feature type="transmembrane region" description="Helical" evidence="7">
    <location>
        <begin position="62"/>
        <end position="82"/>
    </location>
</feature>
<dbReference type="PANTHER" id="PTHR30353">
    <property type="entry name" value="INNER MEMBRANE PROTEIN DEDA-RELATED"/>
    <property type="match status" value="1"/>
</dbReference>
<evidence type="ECO:0000256" key="2">
    <source>
        <dbReference type="ARBA" id="ARBA00010792"/>
    </source>
</evidence>
<keyword evidence="6 7" id="KW-0472">Membrane</keyword>
<feature type="transmembrane region" description="Helical" evidence="7">
    <location>
        <begin position="153"/>
        <end position="171"/>
    </location>
</feature>
<comment type="caution">
    <text evidence="9">The sequence shown here is derived from an EMBL/GenBank/DDBJ whole genome shotgun (WGS) entry which is preliminary data.</text>
</comment>
<sequence>MDLDQIKDAVVAFVVAHQAYAPLIVGILAFCESLAFLSLLVPATVLLVAIGVLIGATGLEFWPIWLGATVGAFLGDTISYFLGRYFQNGALTVWPLSKNPGMIERGRAFFGKWGAWGVFIGRFFGPLRAVVPLIAGVFAMPVFLFQMANASSAMVWAFAMLAPGAGLLQALK</sequence>
<reference evidence="9 10" key="2">
    <citation type="submission" date="2019-09" db="EMBL/GenBank/DDBJ databases">
        <authorList>
            <person name="Jin C."/>
        </authorList>
    </citation>
    <scope>NUCLEOTIDE SEQUENCE [LARGE SCALE GENOMIC DNA]</scope>
    <source>
        <strain evidence="9 10">BN140002</strain>
    </source>
</reference>
<proteinExistence type="inferred from homology"/>
<reference evidence="9 10" key="1">
    <citation type="submission" date="2019-09" db="EMBL/GenBank/DDBJ databases">
        <title>Salinarimonas rosea gen. nov., sp. nov., a new member of the a-2 subgroup of the Proteobacteria.</title>
        <authorList>
            <person name="Liu J."/>
        </authorList>
    </citation>
    <scope>NUCLEOTIDE SEQUENCE [LARGE SCALE GENOMIC DNA]</scope>
    <source>
        <strain evidence="9 10">BN140002</strain>
    </source>
</reference>
<gene>
    <name evidence="9" type="ORF">F0L46_20730</name>
</gene>
<keyword evidence="3 7" id="KW-1003">Cell membrane</keyword>
<dbReference type="PANTHER" id="PTHR30353:SF15">
    <property type="entry name" value="INNER MEMBRANE PROTEIN YABI"/>
    <property type="match status" value="1"/>
</dbReference>
<name>A0A5B2V811_9HYPH</name>
<keyword evidence="5 7" id="KW-1133">Transmembrane helix</keyword>
<evidence type="ECO:0000256" key="6">
    <source>
        <dbReference type="ARBA" id="ARBA00023136"/>
    </source>
</evidence>
<evidence type="ECO:0000256" key="7">
    <source>
        <dbReference type="RuleBase" id="RU367016"/>
    </source>
</evidence>
<feature type="domain" description="VTT" evidence="8">
    <location>
        <begin position="41"/>
        <end position="164"/>
    </location>
</feature>
<evidence type="ECO:0000256" key="1">
    <source>
        <dbReference type="ARBA" id="ARBA00004651"/>
    </source>
</evidence>
<keyword evidence="4 7" id="KW-0812">Transmembrane</keyword>
<dbReference type="InterPro" id="IPR032816">
    <property type="entry name" value="VTT_dom"/>
</dbReference>
<keyword evidence="10" id="KW-1185">Reference proteome</keyword>
<evidence type="ECO:0000313" key="10">
    <source>
        <dbReference type="Proteomes" id="UP000323142"/>
    </source>
</evidence>
<dbReference type="Pfam" id="PF09335">
    <property type="entry name" value="VTT_dom"/>
    <property type="match status" value="1"/>
</dbReference>
<dbReference type="AlphaFoldDB" id="A0A5B2V811"/>
<evidence type="ECO:0000256" key="5">
    <source>
        <dbReference type="ARBA" id="ARBA00022989"/>
    </source>
</evidence>